<dbReference type="EMBL" id="CADEAL010000335">
    <property type="protein sequence ID" value="CAB1418606.1"/>
    <property type="molecule type" value="Genomic_DNA"/>
</dbReference>
<dbReference type="Proteomes" id="UP001153269">
    <property type="component" value="Unassembled WGS sequence"/>
</dbReference>
<dbReference type="AlphaFoldDB" id="A0A9N7YAF5"/>
<comment type="caution">
    <text evidence="1">The sequence shown here is derived from an EMBL/GenBank/DDBJ whole genome shotgun (WGS) entry which is preliminary data.</text>
</comment>
<organism evidence="1 2">
    <name type="scientific">Pleuronectes platessa</name>
    <name type="common">European plaice</name>
    <dbReference type="NCBI Taxonomy" id="8262"/>
    <lineage>
        <taxon>Eukaryota</taxon>
        <taxon>Metazoa</taxon>
        <taxon>Chordata</taxon>
        <taxon>Craniata</taxon>
        <taxon>Vertebrata</taxon>
        <taxon>Euteleostomi</taxon>
        <taxon>Actinopterygii</taxon>
        <taxon>Neopterygii</taxon>
        <taxon>Teleostei</taxon>
        <taxon>Neoteleostei</taxon>
        <taxon>Acanthomorphata</taxon>
        <taxon>Carangaria</taxon>
        <taxon>Pleuronectiformes</taxon>
        <taxon>Pleuronectoidei</taxon>
        <taxon>Pleuronectidae</taxon>
        <taxon>Pleuronectes</taxon>
    </lineage>
</organism>
<proteinExistence type="predicted"/>
<sequence>MGGEGAAWARQSASRTSCFFVLSREVRTLSVATRSLWTQASHCTPDRLKVGNSSSFIFIASENGRPRQEQRGRSLGVESFSYCRVGAGVRLCHILRLRSSLKTDRAVCKSSPTRYIIGASEEGGKGWNTDVSPCWWTLFFPFRAPGLISTPTYHYIRKTGRKKELSIVWKLEAQCFCVSCRLNGFCCSLHCLSISASLAARDLADVHDLFSIAPQLRTRRHPAAEPDLRAALSRCSSTINLPGSSCVRA</sequence>
<protein>
    <submittedName>
        <fullName evidence="1">Uncharacterized protein</fullName>
    </submittedName>
</protein>
<keyword evidence="2" id="KW-1185">Reference proteome</keyword>
<gene>
    <name evidence="1" type="ORF">PLEPLA_LOCUS6432</name>
</gene>
<accession>A0A9N7YAF5</accession>
<reference evidence="1" key="1">
    <citation type="submission" date="2020-03" db="EMBL/GenBank/DDBJ databases">
        <authorList>
            <person name="Weist P."/>
        </authorList>
    </citation>
    <scope>NUCLEOTIDE SEQUENCE</scope>
</reference>
<evidence type="ECO:0000313" key="1">
    <source>
        <dbReference type="EMBL" id="CAB1418606.1"/>
    </source>
</evidence>
<evidence type="ECO:0000313" key="2">
    <source>
        <dbReference type="Proteomes" id="UP001153269"/>
    </source>
</evidence>
<name>A0A9N7YAF5_PLEPL</name>